<dbReference type="RefSeq" id="WP_271277358.1">
    <property type="nucleotide sequence ID" value="NZ_BAABFD010000004.1"/>
</dbReference>
<dbReference type="InterPro" id="IPR023375">
    <property type="entry name" value="ADC_dom_sf"/>
</dbReference>
<organism evidence="1 2">
    <name type="scientific">Nonomuraea ferruginea</name>
    <dbReference type="NCBI Taxonomy" id="46174"/>
    <lineage>
        <taxon>Bacteria</taxon>
        <taxon>Bacillati</taxon>
        <taxon>Actinomycetota</taxon>
        <taxon>Actinomycetes</taxon>
        <taxon>Streptosporangiales</taxon>
        <taxon>Streptosporangiaceae</taxon>
        <taxon>Nonomuraea</taxon>
    </lineage>
</organism>
<dbReference type="InterPro" id="IPR018644">
    <property type="entry name" value="DUF2071"/>
</dbReference>
<evidence type="ECO:0000313" key="2">
    <source>
        <dbReference type="Proteomes" id="UP001212498"/>
    </source>
</evidence>
<proteinExistence type="predicted"/>
<dbReference type="SUPFAM" id="SSF160104">
    <property type="entry name" value="Acetoacetate decarboxylase-like"/>
    <property type="match status" value="1"/>
</dbReference>
<keyword evidence="2" id="KW-1185">Reference proteome</keyword>
<dbReference type="Proteomes" id="UP001212498">
    <property type="component" value="Unassembled WGS sequence"/>
</dbReference>
<dbReference type="PANTHER" id="PTHR39186">
    <property type="entry name" value="DUF2071 FAMILY PROTEIN"/>
    <property type="match status" value="1"/>
</dbReference>
<accession>A0ABT4T0A4</accession>
<dbReference type="Pfam" id="PF09844">
    <property type="entry name" value="DUF2071"/>
    <property type="match status" value="1"/>
</dbReference>
<dbReference type="EMBL" id="JAPNUD010000054">
    <property type="protein sequence ID" value="MDA0642946.1"/>
    <property type="molecule type" value="Genomic_DNA"/>
</dbReference>
<protein>
    <submittedName>
        <fullName evidence="1">DUF2071 domain-containing protein</fullName>
    </submittedName>
</protein>
<name>A0ABT4T0A4_9ACTN</name>
<sequence>MKAPPSPRVARPVLYHRWSSMTFLHWRYPAETVRPLVPGHLTVETFDGSAWVGMTPFLMEDVRAPGLPRLPWVSRFPETNLRTYVRDEHGRGGIWFLSLDAGRLPAVLGGRAGYWLPYHWSDMSVRVDAGRWRYRCRRIWPGPRGARCHAESKVGLVLSERERDETAHFLTARFRLFSQVAGRPVTAEVEHPPWPLHRAGLLDLDETLRRAAGLPDTDDEPLVHASPGVPVRIGMWKPL</sequence>
<reference evidence="1 2" key="1">
    <citation type="submission" date="2022-11" db="EMBL/GenBank/DDBJ databases">
        <title>Nonomuraea corallina sp. nov., a new species of the genus Nonomuraea isolated from sea side sediment in Thai sea.</title>
        <authorList>
            <person name="Ngamcharungchit C."/>
            <person name="Matsumoto A."/>
            <person name="Suriyachadkun C."/>
            <person name="Panbangred W."/>
            <person name="Inahashi Y."/>
            <person name="Intra B."/>
        </authorList>
    </citation>
    <scope>NUCLEOTIDE SEQUENCE [LARGE SCALE GENOMIC DNA]</scope>
    <source>
        <strain evidence="1 2">DSM 43553</strain>
    </source>
</reference>
<evidence type="ECO:0000313" key="1">
    <source>
        <dbReference type="EMBL" id="MDA0642946.1"/>
    </source>
</evidence>
<gene>
    <name evidence="1" type="ORF">OUY24_20150</name>
</gene>
<dbReference type="PANTHER" id="PTHR39186:SF1">
    <property type="entry name" value="DUF2071 DOMAIN-CONTAINING PROTEIN"/>
    <property type="match status" value="1"/>
</dbReference>
<comment type="caution">
    <text evidence="1">The sequence shown here is derived from an EMBL/GenBank/DDBJ whole genome shotgun (WGS) entry which is preliminary data.</text>
</comment>